<evidence type="ECO:0000313" key="3">
    <source>
        <dbReference type="Proteomes" id="UP000054248"/>
    </source>
</evidence>
<name>A0A0C3Q3L9_9AGAM</name>
<sequence>MTSLDRERKRLKERERKAALKATSLARTQQPLTRPRLAGHVQSTSQAGPSYQTLRFASDSRELPMEVDQPHSEPQASTSRAPITAPLPRPPIPASITTIPALCSVPLWGTNSDDLGALPSRAGTLPPLTEQSDDESDEEGDPDYGSYGKDSENDDNTNNS</sequence>
<proteinExistence type="predicted"/>
<dbReference type="EMBL" id="KN823409">
    <property type="protein sequence ID" value="KIO17244.1"/>
    <property type="molecule type" value="Genomic_DNA"/>
</dbReference>
<feature type="region of interest" description="Disordered" evidence="1">
    <location>
        <begin position="1"/>
        <end position="160"/>
    </location>
</feature>
<feature type="compositionally biased region" description="Polar residues" evidence="1">
    <location>
        <begin position="41"/>
        <end position="55"/>
    </location>
</feature>
<feature type="compositionally biased region" description="Acidic residues" evidence="1">
    <location>
        <begin position="131"/>
        <end position="142"/>
    </location>
</feature>
<evidence type="ECO:0000313" key="2">
    <source>
        <dbReference type="EMBL" id="KIO17244.1"/>
    </source>
</evidence>
<reference evidence="2 3" key="1">
    <citation type="submission" date="2014-04" db="EMBL/GenBank/DDBJ databases">
        <authorList>
            <consortium name="DOE Joint Genome Institute"/>
            <person name="Kuo A."/>
            <person name="Girlanda M."/>
            <person name="Perotto S."/>
            <person name="Kohler A."/>
            <person name="Nagy L.G."/>
            <person name="Floudas D."/>
            <person name="Copeland A."/>
            <person name="Barry K.W."/>
            <person name="Cichocki N."/>
            <person name="Veneault-Fourrey C."/>
            <person name="LaButti K."/>
            <person name="Lindquist E.A."/>
            <person name="Lipzen A."/>
            <person name="Lundell T."/>
            <person name="Morin E."/>
            <person name="Murat C."/>
            <person name="Sun H."/>
            <person name="Tunlid A."/>
            <person name="Henrissat B."/>
            <person name="Grigoriev I.V."/>
            <person name="Hibbett D.S."/>
            <person name="Martin F."/>
            <person name="Nordberg H.P."/>
            <person name="Cantor M.N."/>
            <person name="Hua S.X."/>
        </authorList>
    </citation>
    <scope>NUCLEOTIDE SEQUENCE [LARGE SCALE GENOMIC DNA]</scope>
    <source>
        <strain evidence="2 3">MUT 4182</strain>
    </source>
</reference>
<dbReference type="HOGENOM" id="CLU_1665000_0_0_1"/>
<dbReference type="AlphaFoldDB" id="A0A0C3Q3L9"/>
<reference evidence="3" key="2">
    <citation type="submission" date="2015-01" db="EMBL/GenBank/DDBJ databases">
        <title>Evolutionary Origins and Diversification of the Mycorrhizal Mutualists.</title>
        <authorList>
            <consortium name="DOE Joint Genome Institute"/>
            <consortium name="Mycorrhizal Genomics Consortium"/>
            <person name="Kohler A."/>
            <person name="Kuo A."/>
            <person name="Nagy L.G."/>
            <person name="Floudas D."/>
            <person name="Copeland A."/>
            <person name="Barry K.W."/>
            <person name="Cichocki N."/>
            <person name="Veneault-Fourrey C."/>
            <person name="LaButti K."/>
            <person name="Lindquist E.A."/>
            <person name="Lipzen A."/>
            <person name="Lundell T."/>
            <person name="Morin E."/>
            <person name="Murat C."/>
            <person name="Riley R."/>
            <person name="Ohm R."/>
            <person name="Sun H."/>
            <person name="Tunlid A."/>
            <person name="Henrissat B."/>
            <person name="Grigoriev I.V."/>
            <person name="Hibbett D.S."/>
            <person name="Martin F."/>
        </authorList>
    </citation>
    <scope>NUCLEOTIDE SEQUENCE [LARGE SCALE GENOMIC DNA]</scope>
    <source>
        <strain evidence="3">MUT 4182</strain>
    </source>
</reference>
<organism evidence="2 3">
    <name type="scientific">Tulasnella calospora MUT 4182</name>
    <dbReference type="NCBI Taxonomy" id="1051891"/>
    <lineage>
        <taxon>Eukaryota</taxon>
        <taxon>Fungi</taxon>
        <taxon>Dikarya</taxon>
        <taxon>Basidiomycota</taxon>
        <taxon>Agaricomycotina</taxon>
        <taxon>Agaricomycetes</taxon>
        <taxon>Cantharellales</taxon>
        <taxon>Tulasnellaceae</taxon>
        <taxon>Tulasnella</taxon>
    </lineage>
</organism>
<feature type="compositionally biased region" description="Basic and acidic residues" evidence="1">
    <location>
        <begin position="1"/>
        <end position="18"/>
    </location>
</feature>
<feature type="non-terminal residue" evidence="2">
    <location>
        <position position="160"/>
    </location>
</feature>
<accession>A0A0C3Q3L9</accession>
<protein>
    <submittedName>
        <fullName evidence="2">Uncharacterized protein</fullName>
    </submittedName>
</protein>
<gene>
    <name evidence="2" type="ORF">M407DRAFT_12426</name>
</gene>
<dbReference type="Proteomes" id="UP000054248">
    <property type="component" value="Unassembled WGS sequence"/>
</dbReference>
<evidence type="ECO:0000256" key="1">
    <source>
        <dbReference type="SAM" id="MobiDB-lite"/>
    </source>
</evidence>
<keyword evidence="3" id="KW-1185">Reference proteome</keyword>
<feature type="compositionally biased region" description="Basic and acidic residues" evidence="1">
    <location>
        <begin position="58"/>
        <end position="71"/>
    </location>
</feature>